<evidence type="ECO:0000256" key="4">
    <source>
        <dbReference type="ARBA" id="ARBA00022840"/>
    </source>
</evidence>
<dbReference type="GeneID" id="68115717"/>
<dbReference type="Pfam" id="PF00225">
    <property type="entry name" value="Kinesin"/>
    <property type="match status" value="1"/>
</dbReference>
<evidence type="ECO:0000313" key="12">
    <source>
        <dbReference type="Proteomes" id="UP000444721"/>
    </source>
</evidence>
<dbReference type="Proteomes" id="UP000444721">
    <property type="component" value="Unassembled WGS sequence"/>
</dbReference>
<comment type="caution">
    <text evidence="11">The sequence shown here is derived from an EMBL/GenBank/DDBJ whole genome shotgun (WGS) entry which is preliminary data.</text>
</comment>
<dbReference type="InterPro" id="IPR027640">
    <property type="entry name" value="Kinesin-like_fam"/>
</dbReference>
<feature type="binding site" evidence="6">
    <location>
        <begin position="171"/>
        <end position="178"/>
    </location>
    <ligand>
        <name>ATP</name>
        <dbReference type="ChEBI" id="CHEBI:30616"/>
    </ligand>
</feature>
<dbReference type="GO" id="GO:0005524">
    <property type="term" value="F:ATP binding"/>
    <property type="evidence" value="ECO:0007669"/>
    <property type="project" value="UniProtKB-UniRule"/>
</dbReference>
<evidence type="ECO:0000256" key="6">
    <source>
        <dbReference type="PROSITE-ProRule" id="PRU00283"/>
    </source>
</evidence>
<dbReference type="SMART" id="SM00129">
    <property type="entry name" value="KISc"/>
    <property type="match status" value="1"/>
</dbReference>
<protein>
    <recommendedName>
        <fullName evidence="7">Kinesin-like protein</fullName>
    </recommendedName>
</protein>
<gene>
    <name evidence="11" type="ORF">FDP41_008499</name>
</gene>
<dbReference type="GO" id="GO:0003777">
    <property type="term" value="F:microtubule motor activity"/>
    <property type="evidence" value="ECO:0007669"/>
    <property type="project" value="InterPro"/>
</dbReference>
<evidence type="ECO:0000256" key="5">
    <source>
        <dbReference type="ARBA" id="ARBA00023054"/>
    </source>
</evidence>
<dbReference type="PANTHER" id="PTHR47969:SF15">
    <property type="entry name" value="CHROMOSOME-ASSOCIATED KINESIN KIF4A-RELATED"/>
    <property type="match status" value="1"/>
</dbReference>
<name>A0A6A5BES7_NAEFO</name>
<keyword evidence="6 7" id="KW-0505">Motor protein</keyword>
<keyword evidence="4 6" id="KW-0067">ATP-binding</keyword>
<evidence type="ECO:0000256" key="8">
    <source>
        <dbReference type="SAM" id="Coils"/>
    </source>
</evidence>
<dbReference type="GO" id="GO:0007018">
    <property type="term" value="P:microtubule-based movement"/>
    <property type="evidence" value="ECO:0007669"/>
    <property type="project" value="InterPro"/>
</dbReference>
<dbReference type="InterPro" id="IPR019821">
    <property type="entry name" value="Kinesin_motor_CS"/>
</dbReference>
<sequence>MNRSGSFRRSFSASSSSSMQQASSANKIINSVNINNNNNHQNIINNNNEYEEVDEEMDDTMSGAGNIEDDFDSSQQEHITVVVRVRPPLPREVKAAQERGEPFVSTIKINDSHKSLTISDSLESDYSMGHSFTFDHVYGEDSKQDEIYENHARGAVLSVLKGYNATLFAYGQTGTGKTFTMEGFSGKRELRGVIPRATEDIFDYIETKGSSNINFLIRASYLQIYKEVIYDLLDPSKSNLTIREDKKKGTCVEGLTEVVVRTPKEIYQLIERGRKGRAKAATKLNEESSRSHAVFIIVAEHLERSVSNEEDIDCANADAITGKQGTHEVKESYRIGKLNLVDLAGSERVSVSGASGDLLEQTKKINLSLTCLGMVISALTKTYKKKEVYVPYRDSKLTRLLADSLGGNCRTTMLAMVSPALEFYGESLSTLNFAKRAKCIKNVVTVNEDLDQRALLRKYEKELKRLRIELSKKNKAVVGKQRILELEEEKRRAEEDKLAAIEALEARSREFLHEKTLKRKLEEKIAHLQSQLLVGGEKIEETPAFRKLIKQEYERVHKQYEKKLAELERERQSIEEDKAQVDRYKQLLLKQRDIMIALTARLNERDETILSLQEELDAYDHHQKMLEDALDRKTAALIHLQRVTDAGLCTKEKEKQALRKIIEVKMIPYMNTIYKSISAFETPEMEDTAKQVKKQVATVTQLMKQTANALSLNSGNPSSSEEQQSSEASVNQFQE</sequence>
<evidence type="ECO:0000256" key="3">
    <source>
        <dbReference type="ARBA" id="ARBA00022741"/>
    </source>
</evidence>
<dbReference type="VEuPathDB" id="AmoebaDB:NfTy_092880"/>
<reference evidence="11 12" key="1">
    <citation type="journal article" date="2019" name="Sci. Rep.">
        <title>Nanopore sequencing improves the draft genome of the human pathogenic amoeba Naegleria fowleri.</title>
        <authorList>
            <person name="Liechti N."/>
            <person name="Schurch N."/>
            <person name="Bruggmann R."/>
            <person name="Wittwer M."/>
        </authorList>
    </citation>
    <scope>NUCLEOTIDE SEQUENCE [LARGE SCALE GENOMIC DNA]</scope>
    <source>
        <strain evidence="11 12">ATCC 30894</strain>
    </source>
</reference>
<comment type="similarity">
    <text evidence="6 7">Belongs to the TRAFAC class myosin-kinesin ATPase superfamily. Kinesin family.</text>
</comment>
<dbReference type="VEuPathDB" id="AmoebaDB:NF0053780"/>
<dbReference type="GO" id="GO:0005874">
    <property type="term" value="C:microtubule"/>
    <property type="evidence" value="ECO:0007669"/>
    <property type="project" value="UniProtKB-KW"/>
</dbReference>
<evidence type="ECO:0000256" key="1">
    <source>
        <dbReference type="ARBA" id="ARBA00004496"/>
    </source>
</evidence>
<keyword evidence="2" id="KW-0963">Cytoplasm</keyword>
<keyword evidence="3 6" id="KW-0547">Nucleotide-binding</keyword>
<feature type="domain" description="Kinesin motor" evidence="10">
    <location>
        <begin position="78"/>
        <end position="440"/>
    </location>
</feature>
<dbReference type="EMBL" id="VFQX01000061">
    <property type="protein sequence ID" value="KAF0973292.1"/>
    <property type="molecule type" value="Genomic_DNA"/>
</dbReference>
<comment type="subcellular location">
    <subcellularLocation>
        <location evidence="1">Cytoplasm</location>
    </subcellularLocation>
</comment>
<dbReference type="Gene3D" id="3.40.850.10">
    <property type="entry name" value="Kinesin motor domain"/>
    <property type="match status" value="1"/>
</dbReference>
<dbReference type="VEuPathDB" id="AmoebaDB:FDP41_008499"/>
<evidence type="ECO:0000256" key="9">
    <source>
        <dbReference type="SAM" id="MobiDB-lite"/>
    </source>
</evidence>
<dbReference type="OMA" id="DIDCANA"/>
<dbReference type="SUPFAM" id="SSF52540">
    <property type="entry name" value="P-loop containing nucleoside triphosphate hydrolases"/>
    <property type="match status" value="1"/>
</dbReference>
<dbReference type="PRINTS" id="PR00380">
    <property type="entry name" value="KINESINHEAVY"/>
</dbReference>
<accession>A0A6A5BES7</accession>
<dbReference type="OrthoDB" id="3176171at2759"/>
<dbReference type="PANTHER" id="PTHR47969">
    <property type="entry name" value="CHROMOSOME-ASSOCIATED KINESIN KIF4A-RELATED"/>
    <property type="match status" value="1"/>
</dbReference>
<feature type="region of interest" description="Disordered" evidence="9">
    <location>
        <begin position="1"/>
        <end position="24"/>
    </location>
</feature>
<dbReference type="GO" id="GO:0007052">
    <property type="term" value="P:mitotic spindle organization"/>
    <property type="evidence" value="ECO:0007669"/>
    <property type="project" value="TreeGrafter"/>
</dbReference>
<dbReference type="AlphaFoldDB" id="A0A6A5BES7"/>
<organism evidence="11 12">
    <name type="scientific">Naegleria fowleri</name>
    <name type="common">Brain eating amoeba</name>
    <dbReference type="NCBI Taxonomy" id="5763"/>
    <lineage>
        <taxon>Eukaryota</taxon>
        <taxon>Discoba</taxon>
        <taxon>Heterolobosea</taxon>
        <taxon>Tetramitia</taxon>
        <taxon>Eutetramitia</taxon>
        <taxon>Vahlkampfiidae</taxon>
        <taxon>Naegleria</taxon>
    </lineage>
</organism>
<keyword evidence="7" id="KW-0493">Microtubule</keyword>
<dbReference type="GO" id="GO:0051231">
    <property type="term" value="P:spindle elongation"/>
    <property type="evidence" value="ECO:0007669"/>
    <property type="project" value="TreeGrafter"/>
</dbReference>
<dbReference type="CDD" id="cd00106">
    <property type="entry name" value="KISc"/>
    <property type="match status" value="1"/>
</dbReference>
<keyword evidence="5 8" id="KW-0175">Coiled coil</keyword>
<keyword evidence="12" id="KW-1185">Reference proteome</keyword>
<dbReference type="PROSITE" id="PS00411">
    <property type="entry name" value="KINESIN_MOTOR_1"/>
    <property type="match status" value="1"/>
</dbReference>
<feature type="coiled-coil region" evidence="8">
    <location>
        <begin position="550"/>
        <end position="587"/>
    </location>
</feature>
<feature type="coiled-coil region" evidence="8">
    <location>
        <begin position="456"/>
        <end position="504"/>
    </location>
</feature>
<dbReference type="GO" id="GO:0008017">
    <property type="term" value="F:microtubule binding"/>
    <property type="evidence" value="ECO:0007669"/>
    <property type="project" value="InterPro"/>
</dbReference>
<dbReference type="RefSeq" id="XP_044558005.1">
    <property type="nucleotide sequence ID" value="XM_044712358.1"/>
</dbReference>
<evidence type="ECO:0000256" key="7">
    <source>
        <dbReference type="RuleBase" id="RU000394"/>
    </source>
</evidence>
<evidence type="ECO:0000259" key="10">
    <source>
        <dbReference type="PROSITE" id="PS50067"/>
    </source>
</evidence>
<dbReference type="InterPro" id="IPR001752">
    <property type="entry name" value="Kinesin_motor_dom"/>
</dbReference>
<dbReference type="InterPro" id="IPR036961">
    <property type="entry name" value="Kinesin_motor_dom_sf"/>
</dbReference>
<feature type="region of interest" description="Disordered" evidence="9">
    <location>
        <begin position="710"/>
        <end position="735"/>
    </location>
</feature>
<dbReference type="GO" id="GO:0005875">
    <property type="term" value="C:microtubule associated complex"/>
    <property type="evidence" value="ECO:0007669"/>
    <property type="project" value="TreeGrafter"/>
</dbReference>
<proteinExistence type="inferred from homology"/>
<dbReference type="GO" id="GO:0005737">
    <property type="term" value="C:cytoplasm"/>
    <property type="evidence" value="ECO:0007669"/>
    <property type="project" value="UniProtKB-SubCell"/>
</dbReference>
<dbReference type="PROSITE" id="PS50067">
    <property type="entry name" value="KINESIN_MOTOR_2"/>
    <property type="match status" value="1"/>
</dbReference>
<dbReference type="InterPro" id="IPR027417">
    <property type="entry name" value="P-loop_NTPase"/>
</dbReference>
<evidence type="ECO:0000313" key="11">
    <source>
        <dbReference type="EMBL" id="KAF0973292.1"/>
    </source>
</evidence>
<evidence type="ECO:0000256" key="2">
    <source>
        <dbReference type="ARBA" id="ARBA00022490"/>
    </source>
</evidence>
<feature type="compositionally biased region" description="Low complexity" evidence="9">
    <location>
        <begin position="713"/>
        <end position="735"/>
    </location>
</feature>